<keyword evidence="8 12" id="KW-0472">Membrane</keyword>
<dbReference type="PANTHER" id="PTHR14269">
    <property type="entry name" value="CDP-DIACYLGLYCEROL--GLYCEROL-3-PHOSPHATE 3-PHOSPHATIDYLTRANSFERASE-RELATED"/>
    <property type="match status" value="1"/>
</dbReference>
<comment type="caution">
    <text evidence="13">The sequence shown here is derived from an EMBL/GenBank/DDBJ whole genome shotgun (WGS) entry which is preliminary data.</text>
</comment>
<dbReference type="PANTHER" id="PTHR14269:SF11">
    <property type="entry name" value="CDP-DIACYLGLYCEROL--GLYCEROL-3-PHOSPHATE 3-PHOSPHATIDYLTRANSFERASE"/>
    <property type="match status" value="1"/>
</dbReference>
<dbReference type="InterPro" id="IPR043130">
    <property type="entry name" value="CDP-OH_PTrfase_TM_dom"/>
</dbReference>
<dbReference type="GO" id="GO:0016780">
    <property type="term" value="F:phosphotransferase activity, for other substituted phosphate groups"/>
    <property type="evidence" value="ECO:0007669"/>
    <property type="project" value="InterPro"/>
</dbReference>
<feature type="transmembrane region" description="Helical" evidence="12">
    <location>
        <begin position="145"/>
        <end position="168"/>
    </location>
</feature>
<comment type="similarity">
    <text evidence="2 11">Belongs to the CDP-alcohol phosphatidyltransferase class-I family.</text>
</comment>
<name>A0A520LM66_9GAMM</name>
<organism evidence="13 14">
    <name type="scientific">SAR92 clade bacterium</name>
    <dbReference type="NCBI Taxonomy" id="2315479"/>
    <lineage>
        <taxon>Bacteria</taxon>
        <taxon>Pseudomonadati</taxon>
        <taxon>Pseudomonadota</taxon>
        <taxon>Gammaproteobacteria</taxon>
        <taxon>Cellvibrionales</taxon>
        <taxon>Porticoccaceae</taxon>
        <taxon>SAR92 clade</taxon>
    </lineage>
</organism>
<keyword evidence="5 12" id="KW-0812">Transmembrane</keyword>
<evidence type="ECO:0000256" key="6">
    <source>
        <dbReference type="ARBA" id="ARBA00022989"/>
    </source>
</evidence>
<keyword evidence="6 12" id="KW-1133">Transmembrane helix</keyword>
<keyword evidence="7" id="KW-0443">Lipid metabolism</keyword>
<evidence type="ECO:0000256" key="9">
    <source>
        <dbReference type="ARBA" id="ARBA00023209"/>
    </source>
</evidence>
<dbReference type="InterPro" id="IPR050324">
    <property type="entry name" value="CDP-alcohol_PTase-I"/>
</dbReference>
<feature type="transmembrane region" description="Helical" evidence="12">
    <location>
        <begin position="93"/>
        <end position="110"/>
    </location>
</feature>
<evidence type="ECO:0000256" key="8">
    <source>
        <dbReference type="ARBA" id="ARBA00023136"/>
    </source>
</evidence>
<dbReference type="Pfam" id="PF01066">
    <property type="entry name" value="CDP-OH_P_transf"/>
    <property type="match status" value="1"/>
</dbReference>
<keyword evidence="4 11" id="KW-0808">Transferase</keyword>
<dbReference type="AlphaFoldDB" id="A0A520LM66"/>
<protein>
    <recommendedName>
        <fullName evidence="15">CDP-alcohol phosphatidyltransferase family protein</fullName>
    </recommendedName>
</protein>
<proteinExistence type="inferred from homology"/>
<comment type="subcellular location">
    <subcellularLocation>
        <location evidence="1">Membrane</location>
        <topology evidence="1">Multi-pass membrane protein</topology>
    </subcellularLocation>
</comment>
<gene>
    <name evidence="13" type="ORF">EVB02_02225</name>
</gene>
<evidence type="ECO:0000256" key="5">
    <source>
        <dbReference type="ARBA" id="ARBA00022692"/>
    </source>
</evidence>
<evidence type="ECO:0000256" key="2">
    <source>
        <dbReference type="ARBA" id="ARBA00010441"/>
    </source>
</evidence>
<dbReference type="InterPro" id="IPR048254">
    <property type="entry name" value="CDP_ALCOHOL_P_TRANSF_CS"/>
</dbReference>
<dbReference type="GO" id="GO:0016020">
    <property type="term" value="C:membrane"/>
    <property type="evidence" value="ECO:0007669"/>
    <property type="project" value="UniProtKB-SubCell"/>
</dbReference>
<evidence type="ECO:0000256" key="3">
    <source>
        <dbReference type="ARBA" id="ARBA00022516"/>
    </source>
</evidence>
<accession>A0A520LM66</accession>
<evidence type="ECO:0000256" key="1">
    <source>
        <dbReference type="ARBA" id="ARBA00004141"/>
    </source>
</evidence>
<dbReference type="InterPro" id="IPR000462">
    <property type="entry name" value="CDP-OH_P_trans"/>
</dbReference>
<evidence type="ECO:0000256" key="12">
    <source>
        <dbReference type="SAM" id="Phobius"/>
    </source>
</evidence>
<keyword evidence="10" id="KW-1208">Phospholipid metabolism</keyword>
<sequence length="185" mass="21183">MKNMTVPNLITLLRICLVPFLIYLVYKVNASIFLLVLGVSLLSDVLDGYVARLMNQTSDIGAKLDSVADTLTYCVMIFALYQLWKDHFIEQAMFIYLAISCYFVTTLISAFKFGELPSYHTLGAKVAALLLAPSYYLMVLFDAEFFFRSVIIFYILVAFEELIITFMLKRPEKNIGSVFSLFRRI</sequence>
<evidence type="ECO:0000313" key="14">
    <source>
        <dbReference type="Proteomes" id="UP000318148"/>
    </source>
</evidence>
<evidence type="ECO:0008006" key="15">
    <source>
        <dbReference type="Google" id="ProtNLM"/>
    </source>
</evidence>
<reference evidence="13 14" key="1">
    <citation type="submission" date="2019-02" db="EMBL/GenBank/DDBJ databases">
        <title>Prokaryotic population dynamics and viral predation in marine succession experiment using metagenomics: the confinement effect.</title>
        <authorList>
            <person name="Haro-Moreno J.M."/>
            <person name="Rodriguez-Valera F."/>
            <person name="Lopez-Perez M."/>
        </authorList>
    </citation>
    <scope>NUCLEOTIDE SEQUENCE [LARGE SCALE GENOMIC DNA]</scope>
    <source>
        <strain evidence="13">MED-G169</strain>
    </source>
</reference>
<keyword evidence="9" id="KW-0594">Phospholipid biosynthesis</keyword>
<evidence type="ECO:0000256" key="4">
    <source>
        <dbReference type="ARBA" id="ARBA00022679"/>
    </source>
</evidence>
<keyword evidence="3" id="KW-0444">Lipid biosynthesis</keyword>
<evidence type="ECO:0000256" key="10">
    <source>
        <dbReference type="ARBA" id="ARBA00023264"/>
    </source>
</evidence>
<dbReference type="Proteomes" id="UP000318148">
    <property type="component" value="Unassembled WGS sequence"/>
</dbReference>
<evidence type="ECO:0000313" key="13">
    <source>
        <dbReference type="EMBL" id="RZO06789.1"/>
    </source>
</evidence>
<dbReference type="Gene3D" id="1.20.120.1760">
    <property type="match status" value="1"/>
</dbReference>
<dbReference type="EMBL" id="SHBO01000020">
    <property type="protein sequence ID" value="RZO06789.1"/>
    <property type="molecule type" value="Genomic_DNA"/>
</dbReference>
<evidence type="ECO:0000256" key="7">
    <source>
        <dbReference type="ARBA" id="ARBA00023098"/>
    </source>
</evidence>
<evidence type="ECO:0000256" key="11">
    <source>
        <dbReference type="RuleBase" id="RU003750"/>
    </source>
</evidence>
<dbReference type="PROSITE" id="PS00379">
    <property type="entry name" value="CDP_ALCOHOL_P_TRANSF"/>
    <property type="match status" value="1"/>
</dbReference>
<feature type="transmembrane region" description="Helical" evidence="12">
    <location>
        <begin position="122"/>
        <end position="139"/>
    </location>
</feature>
<dbReference type="GO" id="GO:0046474">
    <property type="term" value="P:glycerophospholipid biosynthetic process"/>
    <property type="evidence" value="ECO:0007669"/>
    <property type="project" value="TreeGrafter"/>
</dbReference>